<dbReference type="Proteomes" id="UP000250275">
    <property type="component" value="Unassembled WGS sequence"/>
</dbReference>
<keyword evidence="4" id="KW-0720">Serine protease</keyword>
<dbReference type="InterPro" id="IPR018114">
    <property type="entry name" value="TRYPSIN_HIS"/>
</dbReference>
<protein>
    <submittedName>
        <fullName evidence="8">Chymotrypsin-2</fullName>
    </submittedName>
</protein>
<accession>A0A310SLT9</accession>
<dbReference type="InterPro" id="IPR001314">
    <property type="entry name" value="Peptidase_S1A"/>
</dbReference>
<evidence type="ECO:0000256" key="3">
    <source>
        <dbReference type="ARBA" id="ARBA00022801"/>
    </source>
</evidence>
<dbReference type="OrthoDB" id="6380398at2759"/>
<comment type="similarity">
    <text evidence="1">Belongs to the peptidase S1 family.</text>
</comment>
<feature type="transmembrane region" description="Helical" evidence="6">
    <location>
        <begin position="20"/>
        <end position="38"/>
    </location>
</feature>
<dbReference type="AlphaFoldDB" id="A0A310SLT9"/>
<dbReference type="PROSITE" id="PS00134">
    <property type="entry name" value="TRYPSIN_HIS"/>
    <property type="match status" value="1"/>
</dbReference>
<dbReference type="GO" id="GO:0006508">
    <property type="term" value="P:proteolysis"/>
    <property type="evidence" value="ECO:0007669"/>
    <property type="project" value="UniProtKB-KW"/>
</dbReference>
<dbReference type="Pfam" id="PF00089">
    <property type="entry name" value="Trypsin"/>
    <property type="match status" value="1"/>
</dbReference>
<dbReference type="InterPro" id="IPR050430">
    <property type="entry name" value="Peptidase_S1"/>
</dbReference>
<dbReference type="FunFam" id="2.40.10.10:FF:000034">
    <property type="entry name" value="Eupolytin"/>
    <property type="match status" value="1"/>
</dbReference>
<evidence type="ECO:0000259" key="7">
    <source>
        <dbReference type="PROSITE" id="PS50240"/>
    </source>
</evidence>
<organism evidence="8 9">
    <name type="scientific">Eufriesea mexicana</name>
    <dbReference type="NCBI Taxonomy" id="516756"/>
    <lineage>
        <taxon>Eukaryota</taxon>
        <taxon>Metazoa</taxon>
        <taxon>Ecdysozoa</taxon>
        <taxon>Arthropoda</taxon>
        <taxon>Hexapoda</taxon>
        <taxon>Insecta</taxon>
        <taxon>Pterygota</taxon>
        <taxon>Neoptera</taxon>
        <taxon>Endopterygota</taxon>
        <taxon>Hymenoptera</taxon>
        <taxon>Apocrita</taxon>
        <taxon>Aculeata</taxon>
        <taxon>Apoidea</taxon>
        <taxon>Anthophila</taxon>
        <taxon>Apidae</taxon>
        <taxon>Eufriesea</taxon>
    </lineage>
</organism>
<evidence type="ECO:0000256" key="6">
    <source>
        <dbReference type="SAM" id="Phobius"/>
    </source>
</evidence>
<keyword evidence="2" id="KW-0645">Protease</keyword>
<sequence length="293" mass="32196">MENVLSSRLTKVKQNSIADIMYALAVLLIIVSAVSGSVTPRIVGGQNAEDHKYPYQVLILIKNFPSCGGSIINDRFILTAAHCIYQEIASDFTIVAGTTDLTQKRAIYAVDMLIMNENYNPLTYNDDIGLIRLKTNLTYNIYIQPIALGSKYDVTPGEIAVVTGWGRLGASNSVIPHTLQEINVTVIDQESCAKSYLRLSKNSICTFEAENKGLCMGDSGGPLVVKGEQVGIVSHGYPCAIGEPDVYTRVYPYRDWIANVTKTWYTRSQANTNTWTIWLLAASVVLTRLCSPA</sequence>
<keyword evidence="5" id="KW-1015">Disulfide bond</keyword>
<keyword evidence="3" id="KW-0378">Hydrolase</keyword>
<gene>
    <name evidence="8" type="ORF">WN48_06969</name>
</gene>
<reference evidence="8 9" key="1">
    <citation type="submission" date="2015-07" db="EMBL/GenBank/DDBJ databases">
        <title>The genome of Eufriesea mexicana.</title>
        <authorList>
            <person name="Pan H."/>
            <person name="Kapheim K."/>
        </authorList>
    </citation>
    <scope>NUCLEOTIDE SEQUENCE [LARGE SCALE GENOMIC DNA]</scope>
    <source>
        <strain evidence="8">0111107269</strain>
        <tissue evidence="8">Whole body</tissue>
    </source>
</reference>
<proteinExistence type="inferred from homology"/>
<evidence type="ECO:0000313" key="8">
    <source>
        <dbReference type="EMBL" id="OAD62114.1"/>
    </source>
</evidence>
<name>A0A310SLT9_9HYME</name>
<dbReference type="InterPro" id="IPR001254">
    <property type="entry name" value="Trypsin_dom"/>
</dbReference>
<keyword evidence="6" id="KW-0472">Membrane</keyword>
<keyword evidence="9" id="KW-1185">Reference proteome</keyword>
<evidence type="ECO:0000256" key="5">
    <source>
        <dbReference type="ARBA" id="ARBA00023157"/>
    </source>
</evidence>
<evidence type="ECO:0000313" key="9">
    <source>
        <dbReference type="Proteomes" id="UP000250275"/>
    </source>
</evidence>
<dbReference type="InterPro" id="IPR043504">
    <property type="entry name" value="Peptidase_S1_PA_chymotrypsin"/>
</dbReference>
<evidence type="ECO:0000256" key="1">
    <source>
        <dbReference type="ARBA" id="ARBA00007664"/>
    </source>
</evidence>
<dbReference type="EMBL" id="KQ759888">
    <property type="protein sequence ID" value="OAD62114.1"/>
    <property type="molecule type" value="Genomic_DNA"/>
</dbReference>
<dbReference type="InterPro" id="IPR009003">
    <property type="entry name" value="Peptidase_S1_PA"/>
</dbReference>
<dbReference type="CDD" id="cd00190">
    <property type="entry name" value="Tryp_SPc"/>
    <property type="match status" value="1"/>
</dbReference>
<dbReference type="Gene3D" id="2.40.10.10">
    <property type="entry name" value="Trypsin-like serine proteases"/>
    <property type="match status" value="2"/>
</dbReference>
<dbReference type="SMART" id="SM00020">
    <property type="entry name" value="Tryp_SPc"/>
    <property type="match status" value="1"/>
</dbReference>
<dbReference type="PROSITE" id="PS50240">
    <property type="entry name" value="TRYPSIN_DOM"/>
    <property type="match status" value="1"/>
</dbReference>
<evidence type="ECO:0000256" key="2">
    <source>
        <dbReference type="ARBA" id="ARBA00022670"/>
    </source>
</evidence>
<dbReference type="GO" id="GO:0004252">
    <property type="term" value="F:serine-type endopeptidase activity"/>
    <property type="evidence" value="ECO:0007669"/>
    <property type="project" value="InterPro"/>
</dbReference>
<dbReference type="PANTHER" id="PTHR24276">
    <property type="entry name" value="POLYSERASE-RELATED"/>
    <property type="match status" value="1"/>
</dbReference>
<feature type="domain" description="Peptidase S1" evidence="7">
    <location>
        <begin position="42"/>
        <end position="262"/>
    </location>
</feature>
<dbReference type="PRINTS" id="PR00722">
    <property type="entry name" value="CHYMOTRYPSIN"/>
</dbReference>
<keyword evidence="6" id="KW-0812">Transmembrane</keyword>
<evidence type="ECO:0000256" key="4">
    <source>
        <dbReference type="ARBA" id="ARBA00022825"/>
    </source>
</evidence>
<dbReference type="PANTHER" id="PTHR24276:SF91">
    <property type="entry name" value="AT26814P-RELATED"/>
    <property type="match status" value="1"/>
</dbReference>
<keyword evidence="6" id="KW-1133">Transmembrane helix</keyword>
<dbReference type="SUPFAM" id="SSF50494">
    <property type="entry name" value="Trypsin-like serine proteases"/>
    <property type="match status" value="1"/>
</dbReference>